<gene>
    <name evidence="2" type="ORF">Slati_2208100</name>
</gene>
<dbReference type="EMBL" id="JACGWN010000007">
    <property type="protein sequence ID" value="KAL0444854.1"/>
    <property type="molecule type" value="Genomic_DNA"/>
</dbReference>
<evidence type="ECO:0000256" key="1">
    <source>
        <dbReference type="SAM" id="MobiDB-lite"/>
    </source>
</evidence>
<reference evidence="2" key="1">
    <citation type="submission" date="2020-06" db="EMBL/GenBank/DDBJ databases">
        <authorList>
            <person name="Li T."/>
            <person name="Hu X."/>
            <person name="Zhang T."/>
            <person name="Song X."/>
            <person name="Zhang H."/>
            <person name="Dai N."/>
            <person name="Sheng W."/>
            <person name="Hou X."/>
            <person name="Wei L."/>
        </authorList>
    </citation>
    <scope>NUCLEOTIDE SEQUENCE</scope>
    <source>
        <strain evidence="2">KEN1</strain>
        <tissue evidence="2">Leaf</tissue>
    </source>
</reference>
<organism evidence="2">
    <name type="scientific">Sesamum latifolium</name>
    <dbReference type="NCBI Taxonomy" id="2727402"/>
    <lineage>
        <taxon>Eukaryota</taxon>
        <taxon>Viridiplantae</taxon>
        <taxon>Streptophyta</taxon>
        <taxon>Embryophyta</taxon>
        <taxon>Tracheophyta</taxon>
        <taxon>Spermatophyta</taxon>
        <taxon>Magnoliopsida</taxon>
        <taxon>eudicotyledons</taxon>
        <taxon>Gunneridae</taxon>
        <taxon>Pentapetalae</taxon>
        <taxon>asterids</taxon>
        <taxon>lamiids</taxon>
        <taxon>Lamiales</taxon>
        <taxon>Pedaliaceae</taxon>
        <taxon>Sesamum</taxon>
    </lineage>
</organism>
<feature type="non-terminal residue" evidence="2">
    <location>
        <position position="1"/>
    </location>
</feature>
<dbReference type="AlphaFoldDB" id="A0AAW2WV93"/>
<protein>
    <submittedName>
        <fullName evidence="2">Uncharacterized protein</fullName>
    </submittedName>
</protein>
<reference evidence="2" key="2">
    <citation type="journal article" date="2024" name="Plant">
        <title>Genomic evolution and insights into agronomic trait innovations of Sesamum species.</title>
        <authorList>
            <person name="Miao H."/>
            <person name="Wang L."/>
            <person name="Qu L."/>
            <person name="Liu H."/>
            <person name="Sun Y."/>
            <person name="Le M."/>
            <person name="Wang Q."/>
            <person name="Wei S."/>
            <person name="Zheng Y."/>
            <person name="Lin W."/>
            <person name="Duan Y."/>
            <person name="Cao H."/>
            <person name="Xiong S."/>
            <person name="Wang X."/>
            <person name="Wei L."/>
            <person name="Li C."/>
            <person name="Ma Q."/>
            <person name="Ju M."/>
            <person name="Zhao R."/>
            <person name="Li G."/>
            <person name="Mu C."/>
            <person name="Tian Q."/>
            <person name="Mei H."/>
            <person name="Zhang T."/>
            <person name="Gao T."/>
            <person name="Zhang H."/>
        </authorList>
    </citation>
    <scope>NUCLEOTIDE SEQUENCE</scope>
    <source>
        <strain evidence="2">KEN1</strain>
    </source>
</reference>
<comment type="caution">
    <text evidence="2">The sequence shown here is derived from an EMBL/GenBank/DDBJ whole genome shotgun (WGS) entry which is preliminary data.</text>
</comment>
<accession>A0AAW2WV93</accession>
<feature type="region of interest" description="Disordered" evidence="1">
    <location>
        <begin position="1"/>
        <end position="73"/>
    </location>
</feature>
<evidence type="ECO:0000313" key="2">
    <source>
        <dbReference type="EMBL" id="KAL0444854.1"/>
    </source>
</evidence>
<proteinExistence type="predicted"/>
<sequence>KEEMHKESNRDSCPSMVPNSLSEETPSKEVGHTKNFFRGETSKQRHPDNQPPKVHLPHQRVKEKRNSPPYPTDSKVLRIWSRMTFCSSLRAPEKAHLLLRTVKQEEARWKHKIIVVARTHTKDDFNRFHRFT</sequence>
<name>A0AAW2WV93_9LAMI</name>
<feature type="compositionally biased region" description="Basic and acidic residues" evidence="1">
    <location>
        <begin position="1"/>
        <end position="10"/>
    </location>
</feature>